<comment type="caution">
    <text evidence="6">The sequence shown here is derived from an EMBL/GenBank/DDBJ whole genome shotgun (WGS) entry which is preliminary data.</text>
</comment>
<evidence type="ECO:0000256" key="1">
    <source>
        <dbReference type="ARBA" id="ARBA00006395"/>
    </source>
</evidence>
<feature type="region of interest" description="Disordered" evidence="3">
    <location>
        <begin position="227"/>
        <end position="265"/>
    </location>
</feature>
<dbReference type="AlphaFoldDB" id="A0AAV1U214"/>
<evidence type="ECO:0000259" key="4">
    <source>
        <dbReference type="Pfam" id="PF08585"/>
    </source>
</evidence>
<evidence type="ECO:0000313" key="7">
    <source>
        <dbReference type="Proteomes" id="UP001162060"/>
    </source>
</evidence>
<accession>A0AAV1U214</accession>
<evidence type="ECO:0000313" key="6">
    <source>
        <dbReference type="EMBL" id="CAK7927708.1"/>
    </source>
</evidence>
<feature type="region of interest" description="Disordered" evidence="3">
    <location>
        <begin position="163"/>
        <end position="187"/>
    </location>
</feature>
<evidence type="ECO:0000259" key="5">
    <source>
        <dbReference type="Pfam" id="PF16099"/>
    </source>
</evidence>
<reference evidence="6" key="1">
    <citation type="submission" date="2024-01" db="EMBL/GenBank/DDBJ databases">
        <authorList>
            <person name="Webb A."/>
        </authorList>
    </citation>
    <scope>NUCLEOTIDE SEQUENCE</scope>
    <source>
        <strain evidence="6">Pm1</strain>
    </source>
</reference>
<dbReference type="GO" id="GO:0000712">
    <property type="term" value="P:resolution of meiotic recombination intermediates"/>
    <property type="evidence" value="ECO:0007669"/>
    <property type="project" value="TreeGrafter"/>
</dbReference>
<dbReference type="Proteomes" id="UP001162060">
    <property type="component" value="Unassembled WGS sequence"/>
</dbReference>
<dbReference type="InterPro" id="IPR013894">
    <property type="entry name" value="RMI1_OB"/>
</dbReference>
<dbReference type="GO" id="GO:0000166">
    <property type="term" value="F:nucleotide binding"/>
    <property type="evidence" value="ECO:0007669"/>
    <property type="project" value="InterPro"/>
</dbReference>
<evidence type="ECO:0000256" key="2">
    <source>
        <dbReference type="ARBA" id="ARBA00018987"/>
    </source>
</evidence>
<dbReference type="GO" id="GO:0000724">
    <property type="term" value="P:double-strand break repair via homologous recombination"/>
    <property type="evidence" value="ECO:0007669"/>
    <property type="project" value="TreeGrafter"/>
</dbReference>
<sequence>MLPLATEERRQLPYEAMDPDWEARELENFRTATGGAQRQVPYGAYLFGRLLQSDLHHSCRPALPSDVSKLNGSTIKGMCILQVVDAANIGANYEHRTQFSTAGPTRTLKLGLTDGHQLVFGFELTPLPQLSVDIPRGTKIVVEDVPVKHGLLLLAPDNCQLLEASSDPSTRSKKQRPRPAESNGTEAGAYSAALVTSQYDTAPLQVLARRPVPAQPPVSLPLDTSLVAHGTPGTKVSGENASALRSNPPARRMNTDTGNSSTSAIRRASDPAVFVDVPPSDEDVDSDTTDPMVTHLFYSPNTPRHPAGFNDAKTAQISNRNVSIKKRPRSPSMKEQLRVGPPVPQNSTQSMDATAVQPERAPSLSLPDQVTPCLPQDPANPFQYFHAKQSTLSAPAHATSFKIRACVKSVVGFQFNTGQYQLRVAVEDCTATKEADVAEEFVTQLMGVSCSAFQQTMQTDVQLAHKWAATMQFTLMNLEGVMTFENRAATSTSEPLPLLLVECRDFQACETRELLQRVRELLSDTTPQQT</sequence>
<dbReference type="InterPro" id="IPR032199">
    <property type="entry name" value="RMI1_C"/>
</dbReference>
<feature type="compositionally biased region" description="Polar residues" evidence="3">
    <location>
        <begin position="255"/>
        <end position="264"/>
    </location>
</feature>
<proteinExistence type="inferred from homology"/>
<dbReference type="PANTHER" id="PTHR14790">
    <property type="entry name" value="RECQ-MEDIATED GENOME INSTABILITY PROTEIN 1 RMI1"/>
    <property type="match status" value="1"/>
</dbReference>
<dbReference type="InterPro" id="IPR042470">
    <property type="entry name" value="RMI1_N_C_sf"/>
</dbReference>
<name>A0AAV1U214_9STRA</name>
<dbReference type="GO" id="GO:0031422">
    <property type="term" value="C:RecQ family helicase-topoisomerase III complex"/>
    <property type="evidence" value="ECO:0007669"/>
    <property type="project" value="TreeGrafter"/>
</dbReference>
<feature type="region of interest" description="Disordered" evidence="3">
    <location>
        <begin position="324"/>
        <end position="352"/>
    </location>
</feature>
<feature type="domain" description="RecQ-mediated genome instability protein 1 C-terminal OB-fold" evidence="5">
    <location>
        <begin position="380"/>
        <end position="518"/>
    </location>
</feature>
<dbReference type="PANTHER" id="PTHR14790:SF15">
    <property type="entry name" value="RECQ-MEDIATED GENOME INSTABILITY PROTEIN 1"/>
    <property type="match status" value="1"/>
</dbReference>
<dbReference type="Gene3D" id="2.40.50.770">
    <property type="entry name" value="RecQ-mediated genome instability protein Rmi1, C-terminal domain"/>
    <property type="match status" value="1"/>
</dbReference>
<dbReference type="SMART" id="SM01161">
    <property type="entry name" value="DUF1767"/>
    <property type="match status" value="1"/>
</dbReference>
<evidence type="ECO:0000256" key="3">
    <source>
        <dbReference type="SAM" id="MobiDB-lite"/>
    </source>
</evidence>
<feature type="domain" description="RecQ mediated genome instability protein 1 OB-fold" evidence="4">
    <location>
        <begin position="72"/>
        <end position="162"/>
    </location>
</feature>
<dbReference type="Pfam" id="PF08585">
    <property type="entry name" value="RMI1_N_C"/>
    <property type="match status" value="1"/>
</dbReference>
<comment type="similarity">
    <text evidence="1">Belongs to the RMI1 family.</text>
</comment>
<dbReference type="Pfam" id="PF16099">
    <property type="entry name" value="RMI1_C"/>
    <property type="match status" value="1"/>
</dbReference>
<dbReference type="EMBL" id="CAKLBY020000114">
    <property type="protein sequence ID" value="CAK7927708.1"/>
    <property type="molecule type" value="Genomic_DNA"/>
</dbReference>
<dbReference type="GO" id="GO:0016604">
    <property type="term" value="C:nuclear body"/>
    <property type="evidence" value="ECO:0007669"/>
    <property type="project" value="TreeGrafter"/>
</dbReference>
<gene>
    <name evidence="6" type="ORF">PM001_LOCUS12858</name>
</gene>
<protein>
    <recommendedName>
        <fullName evidence="2">RecQ-mediated genome instability protein 1</fullName>
    </recommendedName>
</protein>
<organism evidence="6 7">
    <name type="scientific">Peronospora matthiolae</name>
    <dbReference type="NCBI Taxonomy" id="2874970"/>
    <lineage>
        <taxon>Eukaryota</taxon>
        <taxon>Sar</taxon>
        <taxon>Stramenopiles</taxon>
        <taxon>Oomycota</taxon>
        <taxon>Peronosporomycetes</taxon>
        <taxon>Peronosporales</taxon>
        <taxon>Peronosporaceae</taxon>
        <taxon>Peronospora</taxon>
    </lineage>
</organism>